<name>A3IKJ2_9CHRO</name>
<evidence type="ECO:0000313" key="7">
    <source>
        <dbReference type="EMBL" id="EAZ91016.1"/>
    </source>
</evidence>
<comment type="caution">
    <text evidence="10">The sequence shown here is derived from an EMBL/GenBank/DDBJ whole genome shotgun (WGS) entry which is preliminary data.</text>
</comment>
<evidence type="ECO:0000313" key="8">
    <source>
        <dbReference type="EMBL" id="EAZ91601.1"/>
    </source>
</evidence>
<evidence type="ECO:0000313" key="3">
    <source>
        <dbReference type="EMBL" id="EAZ89218.1"/>
    </source>
</evidence>
<dbReference type="EMBL" id="AAXW01000004">
    <property type="protein sequence ID" value="EAZ92966.1"/>
    <property type="molecule type" value="Genomic_DNA"/>
</dbReference>
<evidence type="ECO:0000313" key="5">
    <source>
        <dbReference type="EMBL" id="EAZ90789.1"/>
    </source>
</evidence>
<organism evidence="10 11">
    <name type="scientific">Crocosphaera chwakensis CCY0110</name>
    <dbReference type="NCBI Taxonomy" id="391612"/>
    <lineage>
        <taxon>Bacteria</taxon>
        <taxon>Bacillati</taxon>
        <taxon>Cyanobacteriota</taxon>
        <taxon>Cyanophyceae</taxon>
        <taxon>Oscillatoriophycideae</taxon>
        <taxon>Chroococcales</taxon>
        <taxon>Aphanothecaceae</taxon>
        <taxon>Crocosphaera</taxon>
        <taxon>Crocosphaera chwakensis</taxon>
    </lineage>
</organism>
<protein>
    <submittedName>
        <fullName evidence="10">Putative transposase</fullName>
    </submittedName>
</protein>
<dbReference type="EMBL" id="AAXW01000020">
    <property type="protein sequence ID" value="EAZ90789.1"/>
    <property type="molecule type" value="Genomic_DNA"/>
</dbReference>
<reference evidence="10 11" key="1">
    <citation type="submission" date="2007-03" db="EMBL/GenBank/DDBJ databases">
        <authorList>
            <person name="Stal L."/>
            <person name="Ferriera S."/>
            <person name="Johnson J."/>
            <person name="Kravitz S."/>
            <person name="Beeson K."/>
            <person name="Sutton G."/>
            <person name="Rogers Y.-H."/>
            <person name="Friedman R."/>
            <person name="Frazier M."/>
            <person name="Venter J.C."/>
        </authorList>
    </citation>
    <scope>NUCLEOTIDE SEQUENCE [LARGE SCALE GENOMIC DNA]</scope>
    <source>
        <strain evidence="10 11">CCY0110</strain>
    </source>
</reference>
<dbReference type="AlphaFoldDB" id="A3IKJ2"/>
<accession>A3IKJ2</accession>
<dbReference type="EMBL" id="AAXW01000003">
    <property type="protein sequence ID" value="EAZ93181.1"/>
    <property type="molecule type" value="Genomic_DNA"/>
</dbReference>
<dbReference type="InterPro" id="IPR036397">
    <property type="entry name" value="RNaseH_sf"/>
</dbReference>
<evidence type="ECO:0000313" key="6">
    <source>
        <dbReference type="EMBL" id="EAZ90956.1"/>
    </source>
</evidence>
<dbReference type="Gene3D" id="3.30.420.10">
    <property type="entry name" value="Ribonuclease H-like superfamily/Ribonuclease H"/>
    <property type="match status" value="1"/>
</dbReference>
<dbReference type="EMBL" id="AAXW01000050">
    <property type="protein sequence ID" value="EAZ89218.1"/>
    <property type="molecule type" value="Genomic_DNA"/>
</dbReference>
<dbReference type="Pfam" id="PF13358">
    <property type="entry name" value="DDE_3"/>
    <property type="match status" value="1"/>
</dbReference>
<dbReference type="eggNOG" id="COG3335">
    <property type="taxonomic scope" value="Bacteria"/>
</dbReference>
<dbReference type="NCBIfam" id="NF033545">
    <property type="entry name" value="transpos_IS630"/>
    <property type="match status" value="1"/>
</dbReference>
<dbReference type="EMBL" id="AAXW01000018">
    <property type="protein sequence ID" value="EAZ90956.1"/>
    <property type="molecule type" value="Genomic_DNA"/>
</dbReference>
<evidence type="ECO:0000313" key="10">
    <source>
        <dbReference type="EMBL" id="EAZ93181.1"/>
    </source>
</evidence>
<dbReference type="GO" id="GO:0003676">
    <property type="term" value="F:nucleic acid binding"/>
    <property type="evidence" value="ECO:0007669"/>
    <property type="project" value="InterPro"/>
</dbReference>
<proteinExistence type="predicted"/>
<dbReference type="EMBL" id="AAXW01000017">
    <property type="protein sequence ID" value="EAZ91016.1"/>
    <property type="molecule type" value="Genomic_DNA"/>
</dbReference>
<dbReference type="EMBL" id="AAXW01000107">
    <property type="protein sequence ID" value="EAZ88099.1"/>
    <property type="molecule type" value="Genomic_DNA"/>
</dbReference>
<dbReference type="Proteomes" id="UP000003781">
    <property type="component" value="Unassembled WGS sequence"/>
</dbReference>
<sequence>MSKKTLYAPEKDNEKVHQKRVKFWETIRDVKTNNLIFIDESGVNLAMLRLYARSLKGTRARGEKPQKRGKNISIISALSLDKVLATKNIYGSVDGITFEAFILTELVPKLWKDACVVMDNARIHLGEMVKESIEKVGANVIYLPPYSPEFSPIENFWSKVKAILRKIKARNYKDLIEGITSAMLQVTKQDIRNWFTHCCYCTS</sequence>
<dbReference type="EMBL" id="AAXW01000050">
    <property type="protein sequence ID" value="EAZ89221.1"/>
    <property type="molecule type" value="Genomic_DNA"/>
</dbReference>
<evidence type="ECO:0000313" key="9">
    <source>
        <dbReference type="EMBL" id="EAZ92966.1"/>
    </source>
</evidence>
<evidence type="ECO:0000313" key="2">
    <source>
        <dbReference type="EMBL" id="EAZ88099.1"/>
    </source>
</evidence>
<evidence type="ECO:0000259" key="1">
    <source>
        <dbReference type="Pfam" id="PF13358"/>
    </source>
</evidence>
<dbReference type="InterPro" id="IPR038717">
    <property type="entry name" value="Tc1-like_DDE_dom"/>
</dbReference>
<dbReference type="PANTHER" id="PTHR46564">
    <property type="entry name" value="TRANSPOSASE"/>
    <property type="match status" value="1"/>
</dbReference>
<evidence type="ECO:0000313" key="11">
    <source>
        <dbReference type="Proteomes" id="UP000003781"/>
    </source>
</evidence>
<dbReference type="PANTHER" id="PTHR46564:SF1">
    <property type="entry name" value="TRANSPOSASE"/>
    <property type="match status" value="1"/>
</dbReference>
<feature type="domain" description="Tc1-like transposase DDE" evidence="1">
    <location>
        <begin position="35"/>
        <end position="175"/>
    </location>
</feature>
<keyword evidence="11" id="KW-1185">Reference proteome</keyword>
<dbReference type="InterPro" id="IPR047655">
    <property type="entry name" value="Transpos_IS630-like"/>
</dbReference>
<gene>
    <name evidence="10" type="ORF">CY0110_03894</name>
    <name evidence="3" type="ORF">CY0110_06694</name>
    <name evidence="4" type="ORF">CY0110_06709</name>
    <name evidence="8" type="ORF">CY0110_13811</name>
    <name evidence="2" type="ORF">CY0110_14175</name>
    <name evidence="6" type="ORF">CY0110_21250</name>
    <name evidence="9" type="ORF">CY0110_22757</name>
    <name evidence="7" type="ORF">CY0110_27430</name>
    <name evidence="5" type="ORF">CY0110_30196</name>
</gene>
<evidence type="ECO:0000313" key="4">
    <source>
        <dbReference type="EMBL" id="EAZ89221.1"/>
    </source>
</evidence>
<dbReference type="EMBL" id="AAXW01000013">
    <property type="protein sequence ID" value="EAZ91601.1"/>
    <property type="molecule type" value="Genomic_DNA"/>
</dbReference>